<dbReference type="eggNOG" id="ENOG503319C">
    <property type="taxonomic scope" value="Bacteria"/>
</dbReference>
<dbReference type="EMBL" id="AE017340">
    <property type="protein sequence ID" value="AAV82652.1"/>
    <property type="molecule type" value="Genomic_DNA"/>
</dbReference>
<dbReference type="OrthoDB" id="9182441at2"/>
<protein>
    <submittedName>
        <fullName evidence="1">Uncharacterized conserved protein, containing metal-binding domain</fullName>
    </submittedName>
</protein>
<dbReference type="AlphaFoldDB" id="Q5QWN8"/>
<dbReference type="HOGENOM" id="CLU_087266_1_0_6"/>
<name>Q5QWN8_IDILO</name>
<proteinExistence type="predicted"/>
<reference evidence="1 2" key="1">
    <citation type="journal article" date="2004" name="Proc. Natl. Acad. Sci. U.S.A.">
        <title>Genome sequence of the deep-sea gamma-proteobacterium Idiomarina loihiensis reveals amino acid fermentation as a source of carbon and energy.</title>
        <authorList>
            <person name="Hou S."/>
            <person name="Saw J.H."/>
            <person name="Lee K.S."/>
            <person name="Freitas T.A."/>
            <person name="Belisle C."/>
            <person name="Kawarabayasi Y."/>
            <person name="Donachie S.P."/>
            <person name="Pikina A."/>
            <person name="Galperin M.Y."/>
            <person name="Koonin E.V."/>
            <person name="Makarova K.S."/>
            <person name="Omelchenko M.V."/>
            <person name="Sorokin A."/>
            <person name="Wolf Y.I."/>
            <person name="Li Q.X."/>
            <person name="Keum Y.S."/>
            <person name="Campbell S."/>
            <person name="Denery J."/>
            <person name="Aizawa S."/>
            <person name="Shibata S."/>
            <person name="Malahoff A."/>
            <person name="Alam M."/>
        </authorList>
    </citation>
    <scope>NUCLEOTIDE SEQUENCE [LARGE SCALE GENOMIC DNA]</scope>
    <source>
        <strain evidence="2">ATCC BAA-735 / DSM 15497 / L2-TR</strain>
    </source>
</reference>
<sequence>MGQYSREISKRIQHTRIKEGYCLICGKFGALSKDHVPPQGSIQITKVEQKHITELMGDESNSLKGVKAKNGSIFKTICSACNNEILGKNDSEISRVHKELTVLIRAHFEGPLVTPTMLSLDIDAIRYARAMIGHILAATSVSECRTEPVDAPYFKPLQEFVLGENDAIENTHDIYYWFYPHKKHLSAKMVGFHNEGNMTILSLLSFFPVAFLVTQKGKGTYPAHARRLKLTDRKMHLSLSMHNAKFVDFPFIELTGNSFYLLADQQCIVSYPVKE</sequence>
<accession>Q5QWN8</accession>
<gene>
    <name evidence="1" type="ordered locus">IL1820</name>
</gene>
<organism evidence="1 2">
    <name type="scientific">Idiomarina loihiensis (strain ATCC BAA-735 / DSM 15497 / L2-TR)</name>
    <dbReference type="NCBI Taxonomy" id="283942"/>
    <lineage>
        <taxon>Bacteria</taxon>
        <taxon>Pseudomonadati</taxon>
        <taxon>Pseudomonadota</taxon>
        <taxon>Gammaproteobacteria</taxon>
        <taxon>Alteromonadales</taxon>
        <taxon>Idiomarinaceae</taxon>
        <taxon>Idiomarina</taxon>
    </lineage>
</organism>
<dbReference type="RefSeq" id="WP_011235052.1">
    <property type="nucleotide sequence ID" value="NC_006512.1"/>
</dbReference>
<evidence type="ECO:0000313" key="2">
    <source>
        <dbReference type="Proteomes" id="UP000001171"/>
    </source>
</evidence>
<dbReference type="KEGG" id="ilo:IL1820"/>
<dbReference type="GeneID" id="41337004"/>
<keyword evidence="2" id="KW-1185">Reference proteome</keyword>
<dbReference type="Proteomes" id="UP000001171">
    <property type="component" value="Chromosome"/>
</dbReference>
<evidence type="ECO:0000313" key="1">
    <source>
        <dbReference type="EMBL" id="AAV82652.1"/>
    </source>
</evidence>